<dbReference type="SUPFAM" id="SSF49899">
    <property type="entry name" value="Concanavalin A-like lectins/glucanases"/>
    <property type="match status" value="1"/>
</dbReference>
<evidence type="ECO:0000256" key="6">
    <source>
        <dbReference type="ARBA" id="ARBA00022490"/>
    </source>
</evidence>
<dbReference type="GO" id="GO:0002720">
    <property type="term" value="P:positive regulation of cytokine production involved in immune response"/>
    <property type="evidence" value="ECO:0007669"/>
    <property type="project" value="Ensembl"/>
</dbReference>
<evidence type="ECO:0000256" key="2">
    <source>
        <dbReference type="ARBA" id="ARBA00004496"/>
    </source>
</evidence>
<dbReference type="GO" id="GO:1990782">
    <property type="term" value="F:protein tyrosine kinase binding"/>
    <property type="evidence" value="ECO:0007669"/>
    <property type="project" value="Ensembl"/>
</dbReference>
<dbReference type="SMART" id="SM00336">
    <property type="entry name" value="BBOX"/>
    <property type="match status" value="1"/>
</dbReference>
<dbReference type="InterPro" id="IPR017907">
    <property type="entry name" value="Znf_RING_CS"/>
</dbReference>
<proteinExistence type="inferred from homology"/>
<keyword evidence="8 12" id="KW-0863">Zinc-finger</keyword>
<reference evidence="18" key="3">
    <citation type="submission" date="2025-09" db="UniProtKB">
        <authorList>
            <consortium name="Ensembl"/>
        </authorList>
    </citation>
    <scope>IDENTIFICATION</scope>
    <source>
        <strain evidence="18">Hereford</strain>
    </source>
</reference>
<dbReference type="PANTHER" id="PTHR24103">
    <property type="entry name" value="E3 UBIQUITIN-PROTEIN LIGASE TRIM"/>
    <property type="match status" value="1"/>
</dbReference>
<dbReference type="SMART" id="SM00589">
    <property type="entry name" value="PRY"/>
    <property type="match status" value="1"/>
</dbReference>
<dbReference type="EC" id="2.3.2.27" evidence="5"/>
<evidence type="ECO:0000256" key="9">
    <source>
        <dbReference type="ARBA" id="ARBA00022786"/>
    </source>
</evidence>
<reference evidence="18" key="1">
    <citation type="submission" date="2018-03" db="EMBL/GenBank/DDBJ databases">
        <title>ARS-UCD1.2.</title>
        <authorList>
            <person name="Rosen B.D."/>
            <person name="Bickhart D.M."/>
            <person name="Koren S."/>
            <person name="Schnabel R.D."/>
            <person name="Hall R."/>
            <person name="Zimin A."/>
            <person name="Dreischer C."/>
            <person name="Schultheiss S."/>
            <person name="Schroeder S.G."/>
            <person name="Elsik C.G."/>
            <person name="Couldrey C."/>
            <person name="Liu G.E."/>
            <person name="Van Tassell C.P."/>
            <person name="Phillippy A.M."/>
            <person name="Smith T.P.L."/>
            <person name="Medrano J.F."/>
        </authorList>
    </citation>
    <scope>NUCLEOTIDE SEQUENCE [LARGE SCALE GENOMIC DNA]</scope>
    <source>
        <strain evidence="18">Hereford</strain>
    </source>
</reference>
<comment type="similarity">
    <text evidence="4">Belongs to the TRIM/RBCC family.</text>
</comment>
<dbReference type="GO" id="GO:0008270">
    <property type="term" value="F:zinc ion binding"/>
    <property type="evidence" value="ECO:0007669"/>
    <property type="project" value="UniProtKB-KW"/>
</dbReference>
<dbReference type="PROSITE" id="PS50188">
    <property type="entry name" value="B302_SPRY"/>
    <property type="match status" value="1"/>
</dbReference>
<dbReference type="SUPFAM" id="SSF57845">
    <property type="entry name" value="B-box zinc-binding domain"/>
    <property type="match status" value="1"/>
</dbReference>
<dbReference type="GO" id="GO:0042802">
    <property type="term" value="F:identical protein binding"/>
    <property type="evidence" value="ECO:0007669"/>
    <property type="project" value="Ensembl"/>
</dbReference>
<keyword evidence="10" id="KW-0862">Zinc</keyword>
<dbReference type="InterPro" id="IPR006574">
    <property type="entry name" value="PRY"/>
</dbReference>
<evidence type="ECO:0000259" key="15">
    <source>
        <dbReference type="PROSITE" id="PS50089"/>
    </source>
</evidence>
<dbReference type="CDD" id="cd16591">
    <property type="entry name" value="RING-HC_TRIM5-like_C-IV"/>
    <property type="match status" value="1"/>
</dbReference>
<dbReference type="GO" id="GO:0005829">
    <property type="term" value="C:cytosol"/>
    <property type="evidence" value="ECO:0007669"/>
    <property type="project" value="Ensembl"/>
</dbReference>
<gene>
    <name evidence="18" type="primary">TRIM6</name>
</gene>
<dbReference type="FunFam" id="3.30.40.10:FF:000144">
    <property type="entry name" value="Tripartite motif-containing 5 (Predicted)"/>
    <property type="match status" value="1"/>
</dbReference>
<evidence type="ECO:0000256" key="13">
    <source>
        <dbReference type="SAM" id="Coils"/>
    </source>
</evidence>
<keyword evidence="9" id="KW-0833">Ubl conjugation pathway</keyword>
<dbReference type="PROSITE" id="PS00518">
    <property type="entry name" value="ZF_RING_1"/>
    <property type="match status" value="1"/>
</dbReference>
<evidence type="ECO:0000256" key="5">
    <source>
        <dbReference type="ARBA" id="ARBA00012483"/>
    </source>
</evidence>
<dbReference type="InterPro" id="IPR013083">
    <property type="entry name" value="Znf_RING/FYVE/PHD"/>
</dbReference>
<dbReference type="PROSITE" id="PS50119">
    <property type="entry name" value="ZF_BBOX"/>
    <property type="match status" value="1"/>
</dbReference>
<dbReference type="PROSITE" id="PS50089">
    <property type="entry name" value="ZF_RING_2"/>
    <property type="match status" value="1"/>
</dbReference>
<evidence type="ECO:0000313" key="18">
    <source>
        <dbReference type="Ensembl" id="ENSBTAP00000079475.1"/>
    </source>
</evidence>
<dbReference type="CDD" id="cd15823">
    <property type="entry name" value="SPRY_PRY_TRIM6"/>
    <property type="match status" value="1"/>
</dbReference>
<dbReference type="InterPro" id="IPR013320">
    <property type="entry name" value="ConA-like_dom_sf"/>
</dbReference>
<keyword evidence="11 13" id="KW-0175">Coiled coil</keyword>
<dbReference type="GO" id="GO:0140374">
    <property type="term" value="P:antiviral innate immune response"/>
    <property type="evidence" value="ECO:0007669"/>
    <property type="project" value="Ensembl"/>
</dbReference>
<dbReference type="InterPro" id="IPR003877">
    <property type="entry name" value="SPRY_dom"/>
</dbReference>
<accession>A0AAA9S823</accession>
<dbReference type="GO" id="GO:0002230">
    <property type="term" value="P:positive regulation of defense response to virus by host"/>
    <property type="evidence" value="ECO:0007669"/>
    <property type="project" value="Ensembl"/>
</dbReference>
<protein>
    <recommendedName>
        <fullName evidence="5">RING-type E3 ubiquitin transferase</fullName>
        <ecNumber evidence="5">2.3.2.27</ecNumber>
    </recommendedName>
</protein>
<evidence type="ECO:0000259" key="17">
    <source>
        <dbReference type="PROSITE" id="PS50188"/>
    </source>
</evidence>
<feature type="region of interest" description="Disordered" evidence="14">
    <location>
        <begin position="183"/>
        <end position="204"/>
    </location>
</feature>
<dbReference type="GO" id="GO:0060337">
    <property type="term" value="P:type I interferon-mediated signaling pathway"/>
    <property type="evidence" value="ECO:0007669"/>
    <property type="project" value="Ensembl"/>
</dbReference>
<dbReference type="Gene3D" id="3.30.40.10">
    <property type="entry name" value="Zinc/RING finger domain, C3HC4 (zinc finger)"/>
    <property type="match status" value="1"/>
</dbReference>
<dbReference type="Proteomes" id="UP000009136">
    <property type="component" value="Chromosome 15"/>
</dbReference>
<feature type="domain" description="B30.2/SPRY" evidence="17">
    <location>
        <begin position="532"/>
        <end position="737"/>
    </location>
</feature>
<name>A0AAA9S823_BOVIN</name>
<organism evidence="18 19">
    <name type="scientific">Bos taurus</name>
    <name type="common">Bovine</name>
    <dbReference type="NCBI Taxonomy" id="9913"/>
    <lineage>
        <taxon>Eukaryota</taxon>
        <taxon>Metazoa</taxon>
        <taxon>Chordata</taxon>
        <taxon>Craniata</taxon>
        <taxon>Vertebrata</taxon>
        <taxon>Euteleostomi</taxon>
        <taxon>Mammalia</taxon>
        <taxon>Eutheria</taxon>
        <taxon>Laurasiatheria</taxon>
        <taxon>Artiodactyla</taxon>
        <taxon>Ruminantia</taxon>
        <taxon>Pecora</taxon>
        <taxon>Bovidae</taxon>
        <taxon>Bovinae</taxon>
        <taxon>Bos</taxon>
    </lineage>
</organism>
<dbReference type="InterPro" id="IPR027370">
    <property type="entry name" value="Znf-RING_euk"/>
</dbReference>
<dbReference type="GO" id="GO:0061630">
    <property type="term" value="F:ubiquitin protein ligase activity"/>
    <property type="evidence" value="ECO:0007669"/>
    <property type="project" value="UniProtKB-EC"/>
</dbReference>
<dbReference type="GO" id="GO:0045892">
    <property type="term" value="P:negative regulation of DNA-templated transcription"/>
    <property type="evidence" value="ECO:0007669"/>
    <property type="project" value="Ensembl"/>
</dbReference>
<evidence type="ECO:0000256" key="12">
    <source>
        <dbReference type="PROSITE-ProRule" id="PRU00024"/>
    </source>
</evidence>
<dbReference type="GO" id="GO:0030674">
    <property type="term" value="F:protein-macromolecule adaptor activity"/>
    <property type="evidence" value="ECO:0007669"/>
    <property type="project" value="Ensembl"/>
</dbReference>
<dbReference type="AlphaFoldDB" id="A0AAA9S823"/>
<feature type="domain" description="RING-type" evidence="15">
    <location>
        <begin position="265"/>
        <end position="310"/>
    </location>
</feature>
<dbReference type="InterPro" id="IPR001841">
    <property type="entry name" value="Znf_RING"/>
</dbReference>
<dbReference type="SMART" id="SM00449">
    <property type="entry name" value="SPRY"/>
    <property type="match status" value="1"/>
</dbReference>
<dbReference type="InterPro" id="IPR035828">
    <property type="entry name" value="PRY/SPRY_TRIM6"/>
</dbReference>
<evidence type="ECO:0000256" key="3">
    <source>
        <dbReference type="ARBA" id="ARBA00004906"/>
    </source>
</evidence>
<evidence type="ECO:0000256" key="1">
    <source>
        <dbReference type="ARBA" id="ARBA00000900"/>
    </source>
</evidence>
<dbReference type="GO" id="GO:0098586">
    <property type="term" value="P:cellular response to virus"/>
    <property type="evidence" value="ECO:0007669"/>
    <property type="project" value="Ensembl"/>
</dbReference>
<keyword evidence="19" id="KW-1185">Reference proteome</keyword>
<dbReference type="GO" id="GO:2000737">
    <property type="term" value="P:negative regulation of stem cell differentiation"/>
    <property type="evidence" value="ECO:0007669"/>
    <property type="project" value="Ensembl"/>
</dbReference>
<dbReference type="FunFam" id="3.30.160.60:FF:000386">
    <property type="entry name" value="Tripartite motif-containing 5 (Predicted)"/>
    <property type="match status" value="1"/>
</dbReference>
<dbReference type="GO" id="GO:0005634">
    <property type="term" value="C:nucleus"/>
    <property type="evidence" value="ECO:0007669"/>
    <property type="project" value="Ensembl"/>
</dbReference>
<dbReference type="InterPro" id="IPR001870">
    <property type="entry name" value="B30.2/SPRY"/>
</dbReference>
<comment type="catalytic activity">
    <reaction evidence="1">
        <text>S-ubiquitinyl-[E2 ubiquitin-conjugating enzyme]-L-cysteine + [acceptor protein]-L-lysine = [E2 ubiquitin-conjugating enzyme]-L-cysteine + N(6)-ubiquitinyl-[acceptor protein]-L-lysine.</text>
        <dbReference type="EC" id="2.3.2.27"/>
    </reaction>
</comment>
<dbReference type="GO" id="GO:0070936">
    <property type="term" value="P:protein K48-linked ubiquitination"/>
    <property type="evidence" value="ECO:0007669"/>
    <property type="project" value="Ensembl"/>
</dbReference>
<comment type="pathway">
    <text evidence="3">Protein modification; protein ubiquitination.</text>
</comment>
<dbReference type="CDD" id="cd19761">
    <property type="entry name" value="Bbox2_TRIM5-like"/>
    <property type="match status" value="1"/>
</dbReference>
<dbReference type="GO" id="GO:0035458">
    <property type="term" value="P:cellular response to interferon-beta"/>
    <property type="evidence" value="ECO:0007669"/>
    <property type="project" value="Ensembl"/>
</dbReference>
<reference evidence="18" key="2">
    <citation type="submission" date="2025-08" db="UniProtKB">
        <authorList>
            <consortium name="Ensembl"/>
        </authorList>
    </citation>
    <scope>IDENTIFICATION</scope>
    <source>
        <strain evidence="18">Hereford</strain>
    </source>
</reference>
<evidence type="ECO:0000256" key="7">
    <source>
        <dbReference type="ARBA" id="ARBA00022723"/>
    </source>
</evidence>
<evidence type="ECO:0000256" key="10">
    <source>
        <dbReference type="ARBA" id="ARBA00022833"/>
    </source>
</evidence>
<dbReference type="Pfam" id="PF00643">
    <property type="entry name" value="zf-B_box"/>
    <property type="match status" value="1"/>
</dbReference>
<dbReference type="FunFam" id="2.60.120.920:FF:000023">
    <property type="entry name" value="Tripartite motif-containing 5 (Predicted)"/>
    <property type="match status" value="1"/>
</dbReference>
<dbReference type="GO" id="GO:0010629">
    <property type="term" value="P:negative regulation of gene expression"/>
    <property type="evidence" value="ECO:0007669"/>
    <property type="project" value="Ensembl"/>
</dbReference>
<dbReference type="InterPro" id="IPR043136">
    <property type="entry name" value="B30.2/SPRY_sf"/>
</dbReference>
<keyword evidence="7" id="KW-0479">Metal-binding</keyword>
<evidence type="ECO:0000256" key="14">
    <source>
        <dbReference type="SAM" id="MobiDB-lite"/>
    </source>
</evidence>
<dbReference type="GO" id="GO:0010994">
    <property type="term" value="P:free ubiquitin chain polymerization"/>
    <property type="evidence" value="ECO:0007669"/>
    <property type="project" value="Ensembl"/>
</dbReference>
<evidence type="ECO:0000259" key="16">
    <source>
        <dbReference type="PROSITE" id="PS50119"/>
    </source>
</evidence>
<sequence>MQHSQKKSPLCVLQSACPGSGLSHNCGFPIISDLSPNQHSPIPSSFIRMDRNSTRKGPIFFLFLGFQRGHSGWWAPEVRSLQKIMAFLSANNTAAVNNSDTRLAGCFLLGIPGLEDLHIWLSVPFCTMYAYPNPDMRSESQTEDNLQVPSLAFRVAEASPFAVQPVSGTAFLKLDAALERRTQRGAGQISSISSPRPRPRPFPPEPFCLGGGGSSCKSSALIQVTDCRIPNTRSTLEVRAGQAEARKVATMTSAVLVDIQDEVTCPICLELLTEPLSIDCGHSFCQACITADNKESMPGQEGQSRCPVCQTSYWLGNLRPNRHLANIAERLREVVVGSGKQLKVILCAHHGEKLQLFCEEDGKLICWLCERSQEHRGHHTFLMEEIAQEYQEKFQESLKKLRQEQQEAEKLAAVIREKRISWKNQMEPERHRIQKQFDHLRSILDKEEQRQLKKLEEEERRGLNIIAEAEVELVQQSQSLRELISDLEHRCQGSATELLQDVSDVAKRSEFWTLKKPEALPTKLKSMFRAPDLKKMLRVFRELTDVQSYWVDVTLNPHTANLNLVLSKNRRQVRFVGAQLSGSHLEEHYGCGVLGSQHFSSGKHYWEVDVAKKTDWILGVCSDSMGPAFSFNQFANNRNVYSRYQPQSGYWVIGLHHKHEYRAYEESSTSLLLSMTVPPRRVGVFLDYDAGTVSFYNVTNHGFPIYTFSKYYFPTTLCPYFNPCNCVFPMTLRRPSS</sequence>
<feature type="coiled-coil region" evidence="13">
    <location>
        <begin position="387"/>
        <end position="486"/>
    </location>
</feature>
<dbReference type="Gene3D" id="2.60.120.920">
    <property type="match status" value="1"/>
</dbReference>
<evidence type="ECO:0000256" key="8">
    <source>
        <dbReference type="ARBA" id="ARBA00022771"/>
    </source>
</evidence>
<dbReference type="Ensembl" id="ENSBTAT00000122341.1">
    <property type="protein sequence ID" value="ENSBTAP00000079475.1"/>
    <property type="gene ID" value="ENSBTAG00000048999.2"/>
</dbReference>
<feature type="domain" description="B box-type" evidence="16">
    <location>
        <begin position="342"/>
        <end position="383"/>
    </location>
</feature>
<keyword evidence="6" id="KW-0963">Cytoplasm</keyword>
<dbReference type="SMART" id="SM00184">
    <property type="entry name" value="RING"/>
    <property type="match status" value="1"/>
</dbReference>
<dbReference type="GO" id="GO:0032496">
    <property type="term" value="P:response to lipopolysaccharide"/>
    <property type="evidence" value="ECO:0007669"/>
    <property type="project" value="Ensembl"/>
</dbReference>
<comment type="subcellular location">
    <subcellularLocation>
        <location evidence="2">Cytoplasm</location>
    </subcellularLocation>
</comment>
<dbReference type="InterPro" id="IPR000315">
    <property type="entry name" value="Znf_B-box"/>
</dbReference>
<dbReference type="GeneTree" id="ENSGT00940000163021"/>
<dbReference type="GO" id="GO:0045071">
    <property type="term" value="P:negative regulation of viral genome replication"/>
    <property type="evidence" value="ECO:0007669"/>
    <property type="project" value="Ensembl"/>
</dbReference>
<dbReference type="SUPFAM" id="SSF57850">
    <property type="entry name" value="RING/U-box"/>
    <property type="match status" value="1"/>
</dbReference>
<evidence type="ECO:0000256" key="11">
    <source>
        <dbReference type="ARBA" id="ARBA00023054"/>
    </source>
</evidence>
<dbReference type="InterPro" id="IPR050143">
    <property type="entry name" value="TRIM/RBCC"/>
</dbReference>
<dbReference type="InterPro" id="IPR003879">
    <property type="entry name" value="Butyrophylin_SPRY"/>
</dbReference>
<evidence type="ECO:0000256" key="4">
    <source>
        <dbReference type="ARBA" id="ARBA00008518"/>
    </source>
</evidence>
<dbReference type="Gene3D" id="3.30.160.60">
    <property type="entry name" value="Classic Zinc Finger"/>
    <property type="match status" value="1"/>
</dbReference>
<dbReference type="GO" id="GO:0060340">
    <property type="term" value="P:positive regulation of type I interferon-mediated signaling pathway"/>
    <property type="evidence" value="ECO:0007669"/>
    <property type="project" value="Ensembl"/>
</dbReference>
<dbReference type="Pfam" id="PF13445">
    <property type="entry name" value="zf-RING_UBOX"/>
    <property type="match status" value="1"/>
</dbReference>
<dbReference type="Pfam" id="PF00622">
    <property type="entry name" value="SPRY"/>
    <property type="match status" value="1"/>
</dbReference>
<dbReference type="PRINTS" id="PR01407">
    <property type="entry name" value="BUTYPHLNCDUF"/>
</dbReference>
<dbReference type="GO" id="GO:0140297">
    <property type="term" value="F:DNA-binding transcription factor binding"/>
    <property type="evidence" value="ECO:0007669"/>
    <property type="project" value="Ensembl"/>
</dbReference>
<evidence type="ECO:0000313" key="19">
    <source>
        <dbReference type="Proteomes" id="UP000009136"/>
    </source>
</evidence>